<dbReference type="EMBL" id="QTSX02004414">
    <property type="protein sequence ID" value="KAJ9064811.1"/>
    <property type="molecule type" value="Genomic_DNA"/>
</dbReference>
<proteinExistence type="predicted"/>
<gene>
    <name evidence="1" type="ORF">DSO57_1026388</name>
</gene>
<protein>
    <submittedName>
        <fullName evidence="1">Uncharacterized protein</fullName>
    </submittedName>
</protein>
<reference evidence="1" key="1">
    <citation type="submission" date="2022-04" db="EMBL/GenBank/DDBJ databases">
        <title>Genome of the entomopathogenic fungus Entomophthora muscae.</title>
        <authorList>
            <person name="Elya C."/>
            <person name="Lovett B.R."/>
            <person name="Lee E."/>
            <person name="Macias A.M."/>
            <person name="Hajek A.E."/>
            <person name="De Bivort B.L."/>
            <person name="Kasson M.T."/>
            <person name="De Fine Licht H.H."/>
            <person name="Stajich J.E."/>
        </authorList>
    </citation>
    <scope>NUCLEOTIDE SEQUENCE</scope>
    <source>
        <strain evidence="1">Berkeley</strain>
    </source>
</reference>
<accession>A0ACC2SRE5</accession>
<comment type="caution">
    <text evidence="1">The sequence shown here is derived from an EMBL/GenBank/DDBJ whole genome shotgun (WGS) entry which is preliminary data.</text>
</comment>
<evidence type="ECO:0000313" key="2">
    <source>
        <dbReference type="Proteomes" id="UP001165960"/>
    </source>
</evidence>
<keyword evidence="2" id="KW-1185">Reference proteome</keyword>
<sequence length="277" mass="31171">MTTMLEVIQTVYEHEGLPGLYNGLPVGVFQVVANSFAYFYFYSFIRNYYLKRNPSNLKEMHATLPAWAELSVGGVAGVMAQLVTLPISVAVTRQQTTSAEDRKSMLSTWLDIIKNDGYPGLWRGLKPSLVLVVNPSITYGVFEKLKGYWLNLKGRRNLTSLEIFTFGAISKTVATIVTYPYIMAKVRLQWKAPKHVAENPEYVPYKDSIDVLKRVLKKKGFFGWYEGMNAQISKAVLSQVILFFVKEKVDFSVTMLLVAIRALIAKNSTMGSQPKSA</sequence>
<name>A0ACC2SRE5_9FUNG</name>
<organism evidence="1 2">
    <name type="scientific">Entomophthora muscae</name>
    <dbReference type="NCBI Taxonomy" id="34485"/>
    <lineage>
        <taxon>Eukaryota</taxon>
        <taxon>Fungi</taxon>
        <taxon>Fungi incertae sedis</taxon>
        <taxon>Zoopagomycota</taxon>
        <taxon>Entomophthoromycotina</taxon>
        <taxon>Entomophthoromycetes</taxon>
        <taxon>Entomophthorales</taxon>
        <taxon>Entomophthoraceae</taxon>
        <taxon>Entomophthora</taxon>
    </lineage>
</organism>
<evidence type="ECO:0000313" key="1">
    <source>
        <dbReference type="EMBL" id="KAJ9064811.1"/>
    </source>
</evidence>
<dbReference type="Proteomes" id="UP001165960">
    <property type="component" value="Unassembled WGS sequence"/>
</dbReference>